<dbReference type="EMBL" id="AHNU02000087">
    <property type="protein sequence ID" value="EMN88048.1"/>
    <property type="molecule type" value="Genomic_DNA"/>
</dbReference>
<protein>
    <submittedName>
        <fullName evidence="1">Uncharacterized protein</fullName>
    </submittedName>
</protein>
<dbReference type="Proteomes" id="UP000012118">
    <property type="component" value="Unassembled WGS sequence"/>
</dbReference>
<reference evidence="1 2" key="1">
    <citation type="submission" date="2013-01" db="EMBL/GenBank/DDBJ databases">
        <authorList>
            <person name="Harkins D.M."/>
            <person name="Durkin A.S."/>
            <person name="Brinkac L.M."/>
            <person name="Haft D.H."/>
            <person name="Selengut J.D."/>
            <person name="Sanka R."/>
            <person name="DePew J."/>
            <person name="Purushe J."/>
            <person name="Chanthongthip A."/>
            <person name="Lattana O."/>
            <person name="Phetsouvanh R."/>
            <person name="Newton P.N."/>
            <person name="Vinetz J.M."/>
            <person name="Sutton G.G."/>
            <person name="Nierman W.C."/>
            <person name="Fouts D.E."/>
        </authorList>
    </citation>
    <scope>NUCLEOTIDE SEQUENCE [LARGE SCALE GENOMIC DNA]</scope>
    <source>
        <strain evidence="1 2">UI 13098</strain>
    </source>
</reference>
<comment type="caution">
    <text evidence="1">The sequence shown here is derived from an EMBL/GenBank/DDBJ whole genome shotgun (WGS) entry which is preliminary data.</text>
</comment>
<dbReference type="AlphaFoldDB" id="M6Q5S6"/>
<evidence type="ECO:0000313" key="2">
    <source>
        <dbReference type="Proteomes" id="UP000012118"/>
    </source>
</evidence>
<proteinExistence type="predicted"/>
<evidence type="ECO:0000313" key="1">
    <source>
        <dbReference type="EMBL" id="EMN88048.1"/>
    </source>
</evidence>
<sequence>MNVYPKAYDKNKNVIIKLVDKNNWNDLEAYPVEKNLPVIDLRV</sequence>
<keyword evidence="2" id="KW-1185">Reference proteome</keyword>
<gene>
    <name evidence="1" type="ORF">LEP1GSC108_0813</name>
</gene>
<accession>M6Q5S6</accession>
<organism evidence="1 2">
    <name type="scientific">Leptospira weilii str. UI 13098</name>
    <dbReference type="NCBI Taxonomy" id="1088542"/>
    <lineage>
        <taxon>Bacteria</taxon>
        <taxon>Pseudomonadati</taxon>
        <taxon>Spirochaetota</taxon>
        <taxon>Spirochaetia</taxon>
        <taxon>Leptospirales</taxon>
        <taxon>Leptospiraceae</taxon>
        <taxon>Leptospira</taxon>
    </lineage>
</organism>
<name>M6Q5S6_9LEPT</name>